<dbReference type="Proteomes" id="UP000886400">
    <property type="component" value="Unassembled WGS sequence"/>
</dbReference>
<dbReference type="Pfam" id="PF13441">
    <property type="entry name" value="Gly-zipper_YMGG"/>
    <property type="match status" value="1"/>
</dbReference>
<dbReference type="EMBL" id="DRZX01000152">
    <property type="protein sequence ID" value="HHS48838.1"/>
    <property type="molecule type" value="Genomic_DNA"/>
</dbReference>
<dbReference type="AlphaFoldDB" id="A0A7C6A6V2"/>
<comment type="caution">
    <text evidence="2">The sequence shown here is derived from an EMBL/GenBank/DDBJ whole genome shotgun (WGS) entry which is preliminary data.</text>
</comment>
<protein>
    <submittedName>
        <fullName evidence="2">Glycine zipper 2TM domain-containing protein</fullName>
    </submittedName>
</protein>
<gene>
    <name evidence="2" type="ORF">ENM99_03135</name>
</gene>
<sequence length="150" mass="15693">MDEMNLKSKVVSFGLAATLLTTSLNLTSCQTLQQPTPQGYQGAGAGALLGAVAGALLSPDNRWKGGAIGAAIGAVAGYTLTQIQSHSAQQAAQYNQPVQYETTTRDGTQGVVRAEPIGYDPTTGCKKVRIKTWQNGQLISNIVKEVCPAQ</sequence>
<evidence type="ECO:0000259" key="1">
    <source>
        <dbReference type="Pfam" id="PF13441"/>
    </source>
</evidence>
<dbReference type="InterPro" id="IPR027367">
    <property type="entry name" value="Gly-zipper_YMGG"/>
</dbReference>
<proteinExistence type="predicted"/>
<organism evidence="2">
    <name type="scientific">Desulfurella acetivorans</name>
    <dbReference type="NCBI Taxonomy" id="33002"/>
    <lineage>
        <taxon>Bacteria</taxon>
        <taxon>Pseudomonadati</taxon>
        <taxon>Campylobacterota</taxon>
        <taxon>Desulfurellia</taxon>
        <taxon>Desulfurellales</taxon>
        <taxon>Desulfurellaceae</taxon>
        <taxon>Desulfurella</taxon>
    </lineage>
</organism>
<name>A0A7C6A6V2_DESAE</name>
<reference evidence="2" key="1">
    <citation type="journal article" date="2020" name="mSystems">
        <title>Genome- and Community-Level Interaction Insights into Carbon Utilization and Element Cycling Functions of Hydrothermarchaeota in Hydrothermal Sediment.</title>
        <authorList>
            <person name="Zhou Z."/>
            <person name="Liu Y."/>
            <person name="Xu W."/>
            <person name="Pan J."/>
            <person name="Luo Z.H."/>
            <person name="Li M."/>
        </authorList>
    </citation>
    <scope>NUCLEOTIDE SEQUENCE [LARGE SCALE GENOMIC DNA]</scope>
    <source>
        <strain evidence="2">SpSt-1135</strain>
    </source>
</reference>
<evidence type="ECO:0000313" key="2">
    <source>
        <dbReference type="EMBL" id="HHS48838.1"/>
    </source>
</evidence>
<feature type="domain" description="YMGG-like Gly-zipper" evidence="1">
    <location>
        <begin position="41"/>
        <end position="78"/>
    </location>
</feature>
<accession>A0A7C6A6V2</accession>